<dbReference type="Gene3D" id="3.40.710.10">
    <property type="entry name" value="DD-peptidase/beta-lactamase superfamily"/>
    <property type="match status" value="2"/>
</dbReference>
<dbReference type="SUPFAM" id="SSF53955">
    <property type="entry name" value="Lysozyme-like"/>
    <property type="match status" value="1"/>
</dbReference>
<feature type="domain" description="Glycosyl transferase family 51" evidence="21">
    <location>
        <begin position="86"/>
        <end position="266"/>
    </location>
</feature>
<accession>A0ABS1KXH8</accession>
<dbReference type="InterPro" id="IPR001460">
    <property type="entry name" value="PCN-bd_Tpept"/>
</dbReference>
<evidence type="ECO:0000259" key="20">
    <source>
        <dbReference type="Pfam" id="PF00905"/>
    </source>
</evidence>
<evidence type="ECO:0000256" key="16">
    <source>
        <dbReference type="ARBA" id="ARBA00034000"/>
    </source>
</evidence>
<dbReference type="Pfam" id="PF00912">
    <property type="entry name" value="Transgly"/>
    <property type="match status" value="1"/>
</dbReference>
<evidence type="ECO:0000313" key="23">
    <source>
        <dbReference type="Proteomes" id="UP000613030"/>
    </source>
</evidence>
<evidence type="ECO:0000256" key="18">
    <source>
        <dbReference type="SAM" id="MobiDB-lite"/>
    </source>
</evidence>
<evidence type="ECO:0000256" key="12">
    <source>
        <dbReference type="ARBA" id="ARBA00022984"/>
    </source>
</evidence>
<keyword evidence="15" id="KW-0961">Cell wall biogenesis/degradation</keyword>
<keyword evidence="5" id="KW-1003">Cell membrane</keyword>
<keyword evidence="9" id="KW-0808">Transferase</keyword>
<evidence type="ECO:0000256" key="3">
    <source>
        <dbReference type="ARBA" id="ARBA00007090"/>
    </source>
</evidence>
<comment type="catalytic activity">
    <reaction evidence="17">
        <text>[GlcNAc-(1-&gt;4)-Mur2Ac(oyl-L-Ala-gamma-D-Glu-L-Lys-D-Ala-D-Ala)](n)-di-trans,octa-cis-undecaprenyl diphosphate + beta-D-GlcNAc-(1-&gt;4)-Mur2Ac(oyl-L-Ala-gamma-D-Glu-L-Lys-D-Ala-D-Ala)-di-trans,octa-cis-undecaprenyl diphosphate = [GlcNAc-(1-&gt;4)-Mur2Ac(oyl-L-Ala-gamma-D-Glu-L-Lys-D-Ala-D-Ala)](n+1)-di-trans,octa-cis-undecaprenyl diphosphate + di-trans,octa-cis-undecaprenyl diphosphate + H(+)</text>
        <dbReference type="Rhea" id="RHEA:23708"/>
        <dbReference type="Rhea" id="RHEA-COMP:9602"/>
        <dbReference type="Rhea" id="RHEA-COMP:9603"/>
        <dbReference type="ChEBI" id="CHEBI:15378"/>
        <dbReference type="ChEBI" id="CHEBI:58405"/>
        <dbReference type="ChEBI" id="CHEBI:60033"/>
        <dbReference type="ChEBI" id="CHEBI:78435"/>
        <dbReference type="EC" id="2.4.99.28"/>
    </reaction>
</comment>
<feature type="region of interest" description="Disordered" evidence="18">
    <location>
        <begin position="739"/>
        <end position="772"/>
    </location>
</feature>
<dbReference type="Gene3D" id="1.10.3810.10">
    <property type="entry name" value="Biosynthetic peptidoglycan transglycosylase-like"/>
    <property type="match status" value="1"/>
</dbReference>
<keyword evidence="8" id="KW-0328">Glycosyltransferase</keyword>
<evidence type="ECO:0000256" key="2">
    <source>
        <dbReference type="ARBA" id="ARBA00004752"/>
    </source>
</evidence>
<gene>
    <name evidence="22" type="ORF">JI741_22795</name>
</gene>
<dbReference type="Pfam" id="PF00905">
    <property type="entry name" value="Transpeptidase"/>
    <property type="match status" value="1"/>
</dbReference>
<evidence type="ECO:0000256" key="4">
    <source>
        <dbReference type="ARBA" id="ARBA00007739"/>
    </source>
</evidence>
<keyword evidence="19" id="KW-0812">Transmembrane</keyword>
<reference evidence="22 23" key="1">
    <citation type="submission" date="2021-01" db="EMBL/GenBank/DDBJ databases">
        <title>Chryseolinea sp. Jin1 Genome sequencing and assembly.</title>
        <authorList>
            <person name="Kim I."/>
        </authorList>
    </citation>
    <scope>NUCLEOTIDE SEQUENCE [LARGE SCALE GENOMIC DNA]</scope>
    <source>
        <strain evidence="22 23">Jin1</strain>
    </source>
</reference>
<keyword evidence="10" id="KW-0378">Hydrolase</keyword>
<comment type="similarity">
    <text evidence="3">In the C-terminal section; belongs to the transpeptidase family.</text>
</comment>
<dbReference type="RefSeq" id="WP_202013727.1">
    <property type="nucleotide sequence ID" value="NZ_JAERRB010000009.1"/>
</dbReference>
<evidence type="ECO:0000256" key="1">
    <source>
        <dbReference type="ARBA" id="ARBA00004236"/>
    </source>
</evidence>
<keyword evidence="11" id="KW-0133">Cell shape</keyword>
<dbReference type="InterPro" id="IPR001264">
    <property type="entry name" value="Glyco_trans_51"/>
</dbReference>
<keyword evidence="7" id="KW-0645">Protease</keyword>
<name>A0ABS1KXH8_9BACT</name>
<evidence type="ECO:0000256" key="5">
    <source>
        <dbReference type="ARBA" id="ARBA00022475"/>
    </source>
</evidence>
<evidence type="ECO:0000256" key="15">
    <source>
        <dbReference type="ARBA" id="ARBA00023316"/>
    </source>
</evidence>
<evidence type="ECO:0000313" key="22">
    <source>
        <dbReference type="EMBL" id="MBL0744079.1"/>
    </source>
</evidence>
<comment type="subcellular location">
    <subcellularLocation>
        <location evidence="1">Cell membrane</location>
    </subcellularLocation>
</comment>
<evidence type="ECO:0000256" key="9">
    <source>
        <dbReference type="ARBA" id="ARBA00022679"/>
    </source>
</evidence>
<dbReference type="Proteomes" id="UP000613030">
    <property type="component" value="Unassembled WGS sequence"/>
</dbReference>
<dbReference type="PANTHER" id="PTHR32282">
    <property type="entry name" value="BINDING PROTEIN TRANSPEPTIDASE, PUTATIVE-RELATED"/>
    <property type="match status" value="1"/>
</dbReference>
<comment type="caution">
    <text evidence="22">The sequence shown here is derived from an EMBL/GenBank/DDBJ whole genome shotgun (WGS) entry which is preliminary data.</text>
</comment>
<feature type="transmembrane region" description="Helical" evidence="19">
    <location>
        <begin position="26"/>
        <end position="43"/>
    </location>
</feature>
<evidence type="ECO:0000259" key="21">
    <source>
        <dbReference type="Pfam" id="PF00912"/>
    </source>
</evidence>
<feature type="domain" description="Penicillin-binding protein transpeptidase" evidence="20">
    <location>
        <begin position="442"/>
        <end position="683"/>
    </location>
</feature>
<sequence>MAVTVLQKVSRALHLQSVWFRRAVKAVWIVFFLIIVGGPLYILSVKYNLFGLYGDMPSLKQIENPENDLSSEVISADGVSLGRYFRFNRSQVPFNKLSPALVKTLITSEDIRFYEHSGVDSKALIRAVLGAVTFRSSEIGGGSTLTQQLAKNLFTLNPELDGSLAKLGRTPRRVIQKTKEWIISIYLERHFTKQEILAMYLNTCHFGNNAFGIKVAAETYFAKQPDKLNVQESAVLVGMLQSPALFNPKQHPEAALAKRNQVLYKLYRVNYWKTKLQYDSVKVLPIDMKYSVQNQNKGLATYFRTVITPELTKWCKENGYDLLESGLRIHTTLDSRMQRYAEEAVTEQMKQQQKKFSDHWKGRNPWIDDNRKEIKGFLDSRIKQSDAYRMLVAKYGVNNDSVKIMLNLKKRMTVFTWQGERDTLFSSMDSLNYYKRFLQTGFMSMDPRNGAVKAWVGGINHKYFKYDHVRQGSRQPGSTFKPFVYGTAMEQGYNPNQKFQDISPTFTVSGGKTWRPANAEGDYGTGEWITLRMALAKSKNTVTAQLMQRVGIDNVVNFAHRAGIASKLDAVPTLCLGVSDVSLYELVGAYGTFVNLGIYTEPYYITRIEDKHGNLIQSFAPKIHGEVINEQTAYKILYLLRGVVEEHGAGSAGISDLLKDDNEIGGKTGTTSSASDGWFMGVTHDLVAGAWVGGDERSIHYERWSLGQGGKTARPIWESFMLKVYADRSLGYKKGQFRRPSTPLDMTLDPDKYENIPADSVEDTRQWDGPNQ</sequence>
<keyword evidence="6" id="KW-0121">Carboxypeptidase</keyword>
<dbReference type="InterPro" id="IPR036950">
    <property type="entry name" value="PBP_transglycosylase"/>
</dbReference>
<dbReference type="EMBL" id="JAERRB010000009">
    <property type="protein sequence ID" value="MBL0744079.1"/>
    <property type="molecule type" value="Genomic_DNA"/>
</dbReference>
<evidence type="ECO:0000256" key="10">
    <source>
        <dbReference type="ARBA" id="ARBA00022801"/>
    </source>
</evidence>
<comment type="pathway">
    <text evidence="2">Cell wall biogenesis; peptidoglycan biosynthesis.</text>
</comment>
<protein>
    <submittedName>
        <fullName evidence="22">Penicillin-binding protein</fullName>
    </submittedName>
</protein>
<proteinExistence type="inferred from homology"/>
<dbReference type="InterPro" id="IPR012338">
    <property type="entry name" value="Beta-lactam/transpept-like"/>
</dbReference>
<comment type="catalytic activity">
    <reaction evidence="16">
        <text>Preferential cleavage: (Ac)2-L-Lys-D-Ala-|-D-Ala. Also transpeptidation of peptidyl-alanyl moieties that are N-acyl substituents of D-alanine.</text>
        <dbReference type="EC" id="3.4.16.4"/>
    </reaction>
</comment>
<dbReference type="PANTHER" id="PTHR32282:SF11">
    <property type="entry name" value="PENICILLIN-BINDING PROTEIN 1B"/>
    <property type="match status" value="1"/>
</dbReference>
<dbReference type="InterPro" id="IPR050396">
    <property type="entry name" value="Glycosyltr_51/Transpeptidase"/>
</dbReference>
<keyword evidence="19" id="KW-1133">Transmembrane helix</keyword>
<comment type="similarity">
    <text evidence="4">In the N-terminal section; belongs to the glycosyltransferase 51 family.</text>
</comment>
<evidence type="ECO:0000256" key="13">
    <source>
        <dbReference type="ARBA" id="ARBA00023136"/>
    </source>
</evidence>
<dbReference type="SUPFAM" id="SSF56601">
    <property type="entry name" value="beta-lactamase/transpeptidase-like"/>
    <property type="match status" value="1"/>
</dbReference>
<evidence type="ECO:0000256" key="17">
    <source>
        <dbReference type="ARBA" id="ARBA00049902"/>
    </source>
</evidence>
<dbReference type="InterPro" id="IPR023346">
    <property type="entry name" value="Lysozyme-like_dom_sf"/>
</dbReference>
<evidence type="ECO:0000256" key="8">
    <source>
        <dbReference type="ARBA" id="ARBA00022676"/>
    </source>
</evidence>
<organism evidence="22 23">
    <name type="scientific">Chryseolinea lacunae</name>
    <dbReference type="NCBI Taxonomy" id="2801331"/>
    <lineage>
        <taxon>Bacteria</taxon>
        <taxon>Pseudomonadati</taxon>
        <taxon>Bacteroidota</taxon>
        <taxon>Cytophagia</taxon>
        <taxon>Cytophagales</taxon>
        <taxon>Fulvivirgaceae</taxon>
        <taxon>Chryseolinea</taxon>
    </lineage>
</organism>
<evidence type="ECO:0000256" key="19">
    <source>
        <dbReference type="SAM" id="Phobius"/>
    </source>
</evidence>
<keyword evidence="14" id="KW-0511">Multifunctional enzyme</keyword>
<keyword evidence="23" id="KW-1185">Reference proteome</keyword>
<evidence type="ECO:0000256" key="7">
    <source>
        <dbReference type="ARBA" id="ARBA00022670"/>
    </source>
</evidence>
<evidence type="ECO:0000256" key="11">
    <source>
        <dbReference type="ARBA" id="ARBA00022960"/>
    </source>
</evidence>
<evidence type="ECO:0000256" key="14">
    <source>
        <dbReference type="ARBA" id="ARBA00023268"/>
    </source>
</evidence>
<keyword evidence="12" id="KW-0573">Peptidoglycan synthesis</keyword>
<evidence type="ECO:0000256" key="6">
    <source>
        <dbReference type="ARBA" id="ARBA00022645"/>
    </source>
</evidence>
<keyword evidence="13 19" id="KW-0472">Membrane</keyword>